<proteinExistence type="predicted"/>
<dbReference type="Proteomes" id="UP000190092">
    <property type="component" value="Unassembled WGS sequence"/>
</dbReference>
<name>A0A1T4JR43_9HYPH</name>
<accession>A0A1T4JR43</accession>
<evidence type="ECO:0000313" key="1">
    <source>
        <dbReference type="EMBL" id="SJZ32629.1"/>
    </source>
</evidence>
<organism evidence="1 2">
    <name type="scientific">Enhydrobacter aerosaccus</name>
    <dbReference type="NCBI Taxonomy" id="225324"/>
    <lineage>
        <taxon>Bacteria</taxon>
        <taxon>Pseudomonadati</taxon>
        <taxon>Pseudomonadota</taxon>
        <taxon>Alphaproteobacteria</taxon>
        <taxon>Hyphomicrobiales</taxon>
        <taxon>Enhydrobacter</taxon>
    </lineage>
</organism>
<dbReference type="OrthoDB" id="1453790at2"/>
<reference evidence="2" key="1">
    <citation type="submission" date="2017-02" db="EMBL/GenBank/DDBJ databases">
        <authorList>
            <person name="Varghese N."/>
            <person name="Submissions S."/>
        </authorList>
    </citation>
    <scope>NUCLEOTIDE SEQUENCE [LARGE SCALE GENOMIC DNA]</scope>
    <source>
        <strain evidence="2">ATCC 27094</strain>
    </source>
</reference>
<protein>
    <submittedName>
        <fullName evidence="1">Uncharacterized protein</fullName>
    </submittedName>
</protein>
<gene>
    <name evidence="1" type="ORF">SAMN02745126_00366</name>
</gene>
<dbReference type="AlphaFoldDB" id="A0A1T4JR43"/>
<dbReference type="STRING" id="225324.SAMN02745126_00366"/>
<sequence>MTTIYFLDHLEEMQDDGFQGRKTIGLYSTAELAREAIRRLRDMPGFRDYPERWRIVERTLDKDDWTEGFDIATDEPIR</sequence>
<dbReference type="EMBL" id="FUWJ01000001">
    <property type="protein sequence ID" value="SJZ32629.1"/>
    <property type="molecule type" value="Genomic_DNA"/>
</dbReference>
<keyword evidence="2" id="KW-1185">Reference proteome</keyword>
<dbReference type="RefSeq" id="WP_085932112.1">
    <property type="nucleotide sequence ID" value="NZ_FUWJ01000001.1"/>
</dbReference>
<evidence type="ECO:0000313" key="2">
    <source>
        <dbReference type="Proteomes" id="UP000190092"/>
    </source>
</evidence>